<dbReference type="GO" id="GO:0003676">
    <property type="term" value="F:nucleic acid binding"/>
    <property type="evidence" value="ECO:0007669"/>
    <property type="project" value="InterPro"/>
</dbReference>
<reference evidence="1" key="1">
    <citation type="submission" date="2020-05" db="EMBL/GenBank/DDBJ databases">
        <authorList>
            <person name="Chiriac C."/>
            <person name="Salcher M."/>
            <person name="Ghai R."/>
            <person name="Kavagutti S V."/>
        </authorList>
    </citation>
    <scope>NUCLEOTIDE SEQUENCE</scope>
</reference>
<dbReference type="EMBL" id="LR797246">
    <property type="protein sequence ID" value="CAB4195335.1"/>
    <property type="molecule type" value="Genomic_DNA"/>
</dbReference>
<evidence type="ECO:0000313" key="1">
    <source>
        <dbReference type="EMBL" id="CAB4195335.1"/>
    </source>
</evidence>
<dbReference type="InterPro" id="IPR036397">
    <property type="entry name" value="RNaseH_sf"/>
</dbReference>
<accession>A0A6J5RSJ8</accession>
<sequence>MLVLGVDPGLHGALALYDSESRSILSITDMPIWIQPVGGKKREQLDELALMSLFRDYAMLGVSLAVIEKVGGIPGQSAPAAFNFGIAVSPLIMCCRYEGIPFERPTPQTWKPAMRVPGKRGSAALGAKDATQEIIAVADRMFPNDTSRWRGPRGGFMADRAEAAMLARYGAEHLT</sequence>
<name>A0A6J5RSJ8_9CAUD</name>
<gene>
    <name evidence="1" type="ORF">UFOVP1299_5</name>
</gene>
<dbReference type="Gene3D" id="3.30.420.10">
    <property type="entry name" value="Ribonuclease H-like superfamily/Ribonuclease H"/>
    <property type="match status" value="1"/>
</dbReference>
<protein>
    <submittedName>
        <fullName evidence="1">Uncharacterized protein</fullName>
    </submittedName>
</protein>
<proteinExistence type="predicted"/>
<organism evidence="1">
    <name type="scientific">uncultured Caudovirales phage</name>
    <dbReference type="NCBI Taxonomy" id="2100421"/>
    <lineage>
        <taxon>Viruses</taxon>
        <taxon>Duplodnaviria</taxon>
        <taxon>Heunggongvirae</taxon>
        <taxon>Uroviricota</taxon>
        <taxon>Caudoviricetes</taxon>
        <taxon>Peduoviridae</taxon>
        <taxon>Maltschvirus</taxon>
        <taxon>Maltschvirus maltsch</taxon>
    </lineage>
</organism>
<dbReference type="CDD" id="cd22992">
    <property type="entry name" value="MOC1"/>
    <property type="match status" value="1"/>
</dbReference>